<dbReference type="PROSITE" id="PS50067">
    <property type="entry name" value="KINESIN_MOTOR_2"/>
    <property type="match status" value="1"/>
</dbReference>
<dbReference type="GO" id="GO:0005524">
    <property type="term" value="F:ATP binding"/>
    <property type="evidence" value="ECO:0007669"/>
    <property type="project" value="InterPro"/>
</dbReference>
<keyword evidence="2" id="KW-0175">Coiled coil</keyword>
<dbReference type="InterPro" id="IPR027417">
    <property type="entry name" value="P-loop_NTPase"/>
</dbReference>
<feature type="coiled-coil region" evidence="2">
    <location>
        <begin position="248"/>
        <end position="349"/>
    </location>
</feature>
<dbReference type="SUPFAM" id="SSF52540">
    <property type="entry name" value="P-loop containing nucleoside triphosphate hydrolases"/>
    <property type="match status" value="1"/>
</dbReference>
<keyword evidence="6" id="KW-1185">Reference proteome</keyword>
<comment type="similarity">
    <text evidence="1">Belongs to the TRAFAC class myosin-kinesin ATPase superfamily. Kinesin family.</text>
</comment>
<organism evidence="5 6">
    <name type="scientific">Strigomonas culicis</name>
    <dbReference type="NCBI Taxonomy" id="28005"/>
    <lineage>
        <taxon>Eukaryota</taxon>
        <taxon>Discoba</taxon>
        <taxon>Euglenozoa</taxon>
        <taxon>Kinetoplastea</taxon>
        <taxon>Metakinetoplastina</taxon>
        <taxon>Trypanosomatida</taxon>
        <taxon>Trypanosomatidae</taxon>
        <taxon>Strigomonadinae</taxon>
        <taxon>Strigomonas</taxon>
    </lineage>
</organism>
<evidence type="ECO:0000313" key="5">
    <source>
        <dbReference type="EMBL" id="EPY15177.1"/>
    </source>
</evidence>
<feature type="domain" description="Kinesin motor" evidence="4">
    <location>
        <begin position="1"/>
        <end position="28"/>
    </location>
</feature>
<dbReference type="OrthoDB" id="252634at2759"/>
<dbReference type="GO" id="GO:0003777">
    <property type="term" value="F:microtubule motor activity"/>
    <property type="evidence" value="ECO:0007669"/>
    <property type="project" value="InterPro"/>
</dbReference>
<accession>S9TB19</accession>
<evidence type="ECO:0000259" key="4">
    <source>
        <dbReference type="PROSITE" id="PS50067"/>
    </source>
</evidence>
<proteinExistence type="inferred from homology"/>
<evidence type="ECO:0000256" key="1">
    <source>
        <dbReference type="PROSITE-ProRule" id="PRU00283"/>
    </source>
</evidence>
<reference evidence="5 6" key="1">
    <citation type="journal article" date="2013" name="PLoS ONE">
        <title>Predicting the Proteins of Angomonas deanei, Strigomonas culicis and Their Respective Endosymbionts Reveals New Aspects of the Trypanosomatidae Family.</title>
        <authorList>
            <person name="Motta M.C."/>
            <person name="Martins A.C."/>
            <person name="de Souza S.S."/>
            <person name="Catta-Preta C.M."/>
            <person name="Silva R."/>
            <person name="Klein C.C."/>
            <person name="de Almeida L.G."/>
            <person name="de Lima Cunha O."/>
            <person name="Ciapina L.P."/>
            <person name="Brocchi M."/>
            <person name="Colabardini A.C."/>
            <person name="de Araujo Lima B."/>
            <person name="Machado C.R."/>
            <person name="de Almeida Soares C.M."/>
            <person name="Probst C.M."/>
            <person name="de Menezes C.B."/>
            <person name="Thompson C.E."/>
            <person name="Bartholomeu D.C."/>
            <person name="Gradia D.F."/>
            <person name="Pavoni D.P."/>
            <person name="Grisard E.C."/>
            <person name="Fantinatti-Garboggini F."/>
            <person name="Marchini F.K."/>
            <person name="Rodrigues-Luiz G.F."/>
            <person name="Wagner G."/>
            <person name="Goldman G.H."/>
            <person name="Fietto J.L."/>
            <person name="Elias M.C."/>
            <person name="Goldman M.H."/>
            <person name="Sagot M.F."/>
            <person name="Pereira M."/>
            <person name="Stoco P.H."/>
            <person name="de Mendonca-Neto R.P."/>
            <person name="Teixeira S.M."/>
            <person name="Maciel T.E."/>
            <person name="de Oliveira Mendes T.A."/>
            <person name="Urmenyi T.P."/>
            <person name="de Souza W."/>
            <person name="Schenkman S."/>
            <person name="de Vasconcelos A.T."/>
        </authorList>
    </citation>
    <scope>NUCLEOTIDE SEQUENCE [LARGE SCALE GENOMIC DNA]</scope>
</reference>
<sequence>MVAAVSPSGVNYEETLSTLRYASRARDIVNVAQVNEDPRARRIRELEEQMALMRGDMRNGDPAYVKDLESKLSLLEAEAQKRAADLQALEKERQKNEIREQMLRATEAERLELLEKADALEEEVEESRLQAERYQRENEKIREANAAKERDLMSKMKEREVSIERHRNEMRRREHSLENHVDELQRAAEYTQSALELFGSSLAEMEERHQVTLDYYVTYVAHLRTLLQSTVGQCRSSQNANHRMVASVEQLTVEKETALRQRDDLTERLQNALGEVADMRRCNAELEEHLRQEQSNVAAASTKYDDLQTHLITLTLEHGKMEKIWQDELERYTQDEKQLQNNLREMKTLITDLEFHDERWNIPARDMTTSTSSFTKVFREKEWSLVLSEKPRELHKAFVKDAALACHVSEREIHNVYFTLGSLHVQFDVTHPESVAKAVLDKRIAEYPFRSVQEMYDDRREPKSGLDALADELDHLRSERGAVDRDMDVQKNENKHLTQQLHHLHHEFEELQEAHNTLRAHAHRSEAAAHLAAQDLDRIQAERDQLRVDIQSSLNAADELAHELERLQAEKQHLHLTVQSQQALLTDLQHANAAFKDSQDNILRENECLSKTIQTIQQHSQELETQVNQQTIFASKLSHDLTDAQSQLQAAQAENERLAAALEEKGASADELTSELEDNKNQLQASQAGERAPCCRAGGEGRVGGRADERA</sequence>
<evidence type="ECO:0000256" key="3">
    <source>
        <dbReference type="SAM" id="MobiDB-lite"/>
    </source>
</evidence>
<evidence type="ECO:0000313" key="6">
    <source>
        <dbReference type="Proteomes" id="UP000015354"/>
    </source>
</evidence>
<comment type="caution">
    <text evidence="1">Lacks conserved residue(s) required for the propagation of feature annotation.</text>
</comment>
<dbReference type="Pfam" id="PF23398">
    <property type="entry name" value="FAZ1_cons"/>
    <property type="match status" value="1"/>
</dbReference>
<dbReference type="Gene3D" id="1.10.287.1490">
    <property type="match status" value="1"/>
</dbReference>
<dbReference type="InterPro" id="IPR056614">
    <property type="entry name" value="FAZ1_cons"/>
</dbReference>
<dbReference type="Proteomes" id="UP000015354">
    <property type="component" value="Unassembled WGS sequence"/>
</dbReference>
<dbReference type="Gene3D" id="3.40.850.10">
    <property type="entry name" value="Kinesin motor domain"/>
    <property type="match status" value="1"/>
</dbReference>
<dbReference type="AlphaFoldDB" id="S9TB19"/>
<dbReference type="InterPro" id="IPR001752">
    <property type="entry name" value="Kinesin_motor_dom"/>
</dbReference>
<dbReference type="GO" id="GO:0007018">
    <property type="term" value="P:microtubule-based movement"/>
    <property type="evidence" value="ECO:0007669"/>
    <property type="project" value="InterPro"/>
</dbReference>
<dbReference type="EMBL" id="ATMH01012459">
    <property type="protein sequence ID" value="EPY15177.1"/>
    <property type="molecule type" value="Genomic_DNA"/>
</dbReference>
<dbReference type="GO" id="GO:0008017">
    <property type="term" value="F:microtubule binding"/>
    <property type="evidence" value="ECO:0007669"/>
    <property type="project" value="InterPro"/>
</dbReference>
<protein>
    <submittedName>
        <fullName evidence="5">Kinesin</fullName>
    </submittedName>
</protein>
<name>S9TB19_9TRYP</name>
<gene>
    <name evidence="5" type="ORF">STCU_12283</name>
</gene>
<feature type="coiled-coil region" evidence="2">
    <location>
        <begin position="65"/>
        <end position="187"/>
    </location>
</feature>
<dbReference type="PANTHER" id="PTHR47117">
    <property type="entry name" value="STAR-RELATED LIPID TRANSFER PROTEIN 9"/>
    <property type="match status" value="1"/>
</dbReference>
<dbReference type="InterPro" id="IPR036961">
    <property type="entry name" value="Kinesin_motor_dom_sf"/>
</dbReference>
<feature type="region of interest" description="Disordered" evidence="3">
    <location>
        <begin position="666"/>
        <end position="711"/>
    </location>
</feature>
<evidence type="ECO:0000256" key="2">
    <source>
        <dbReference type="SAM" id="Coils"/>
    </source>
</evidence>
<comment type="caution">
    <text evidence="5">The sequence shown here is derived from an EMBL/GenBank/DDBJ whole genome shotgun (WGS) entry which is preliminary data.</text>
</comment>